<name>A0A024UEF7_9STRA</name>
<dbReference type="VEuPathDB" id="FungiDB:H310_03925"/>
<dbReference type="EMBL" id="QUSY01000347">
    <property type="protein sequence ID" value="RHY30180.1"/>
    <property type="molecule type" value="Genomic_DNA"/>
</dbReference>
<evidence type="ECO:0000256" key="1">
    <source>
        <dbReference type="SAM" id="SignalP"/>
    </source>
</evidence>
<proteinExistence type="predicted"/>
<dbReference type="EMBL" id="KI913957">
    <property type="protein sequence ID" value="ETW04786.1"/>
    <property type="molecule type" value="Genomic_DNA"/>
</dbReference>
<gene>
    <name evidence="3" type="ORF">DYB32_004575</name>
    <name evidence="2" type="ORF">H310_03925</name>
</gene>
<dbReference type="Proteomes" id="UP000285060">
    <property type="component" value="Unassembled WGS sequence"/>
</dbReference>
<keyword evidence="4" id="KW-1185">Reference proteome</keyword>
<evidence type="ECO:0000313" key="3">
    <source>
        <dbReference type="EMBL" id="RHY30180.1"/>
    </source>
</evidence>
<reference evidence="3 4" key="2">
    <citation type="submission" date="2018-08" db="EMBL/GenBank/DDBJ databases">
        <title>Aphanomyces genome sequencing and annotation.</title>
        <authorList>
            <person name="Minardi D."/>
            <person name="Oidtmann B."/>
            <person name="Van Der Giezen M."/>
            <person name="Studholme D.J."/>
        </authorList>
    </citation>
    <scope>NUCLEOTIDE SEQUENCE [LARGE SCALE GENOMIC DNA]</scope>
    <source>
        <strain evidence="3 4">NJM0002</strain>
    </source>
</reference>
<dbReference type="OrthoDB" id="72542at2759"/>
<organism evidence="2">
    <name type="scientific">Aphanomyces invadans</name>
    <dbReference type="NCBI Taxonomy" id="157072"/>
    <lineage>
        <taxon>Eukaryota</taxon>
        <taxon>Sar</taxon>
        <taxon>Stramenopiles</taxon>
        <taxon>Oomycota</taxon>
        <taxon>Saprolegniomycetes</taxon>
        <taxon>Saprolegniales</taxon>
        <taxon>Verrucalvaceae</taxon>
        <taxon>Aphanomyces</taxon>
    </lineage>
</organism>
<dbReference type="AlphaFoldDB" id="A0A024UEF7"/>
<accession>A0A024UEF7</accession>
<feature type="signal peptide" evidence="1">
    <location>
        <begin position="1"/>
        <end position="19"/>
    </location>
</feature>
<evidence type="ECO:0000313" key="2">
    <source>
        <dbReference type="EMBL" id="ETW04786.1"/>
    </source>
</evidence>
<evidence type="ECO:0000313" key="4">
    <source>
        <dbReference type="Proteomes" id="UP000285060"/>
    </source>
</evidence>
<sequence>MRFTPALIFMAAACSHAAASLDRGSPKVSLELQRAFETNEYVDIIVDMDQSTEQVEAVAGEPTDSFVEKLQAFTEVQQKPVKDLLNTHPNLFHGTPTFFWITDSIAIPQASAELVSQLAAMDGVKSIHAPEIAHIDGGGPN</sequence>
<protein>
    <recommendedName>
        <fullName evidence="5">Inhibitor I9 domain-containing protein</fullName>
    </recommendedName>
</protein>
<evidence type="ECO:0008006" key="5">
    <source>
        <dbReference type="Google" id="ProtNLM"/>
    </source>
</evidence>
<feature type="chain" id="PRO_5038289895" description="Inhibitor I9 domain-containing protein" evidence="1">
    <location>
        <begin position="20"/>
        <end position="141"/>
    </location>
</feature>
<keyword evidence="1" id="KW-0732">Signal</keyword>
<dbReference type="RefSeq" id="XP_008866224.1">
    <property type="nucleotide sequence ID" value="XM_008868002.1"/>
</dbReference>
<dbReference type="GeneID" id="20080975"/>
<reference evidence="2" key="1">
    <citation type="submission" date="2013-12" db="EMBL/GenBank/DDBJ databases">
        <title>The Genome Sequence of Aphanomyces invadans NJM9701.</title>
        <authorList>
            <consortium name="The Broad Institute Genomics Platform"/>
            <person name="Russ C."/>
            <person name="Tyler B."/>
            <person name="van West P."/>
            <person name="Dieguez-Uribeondo J."/>
            <person name="Young S.K."/>
            <person name="Zeng Q."/>
            <person name="Gargeya S."/>
            <person name="Fitzgerald M."/>
            <person name="Abouelleil A."/>
            <person name="Alvarado L."/>
            <person name="Chapman S.B."/>
            <person name="Gainer-Dewar J."/>
            <person name="Goldberg J."/>
            <person name="Griggs A."/>
            <person name="Gujja S."/>
            <person name="Hansen M."/>
            <person name="Howarth C."/>
            <person name="Imamovic A."/>
            <person name="Ireland A."/>
            <person name="Larimer J."/>
            <person name="McCowan C."/>
            <person name="Murphy C."/>
            <person name="Pearson M."/>
            <person name="Poon T.W."/>
            <person name="Priest M."/>
            <person name="Roberts A."/>
            <person name="Saif S."/>
            <person name="Shea T."/>
            <person name="Sykes S."/>
            <person name="Wortman J."/>
            <person name="Nusbaum C."/>
            <person name="Birren B."/>
        </authorList>
    </citation>
    <scope>NUCLEOTIDE SEQUENCE [LARGE SCALE GENOMIC DNA]</scope>
    <source>
        <strain evidence="2">NJM9701</strain>
    </source>
</reference>